<name>A0A1H1BWS3_9EURY</name>
<dbReference type="PROSITE" id="PS51257">
    <property type="entry name" value="PROKAR_LIPOPROTEIN"/>
    <property type="match status" value="1"/>
</dbReference>
<dbReference type="Proteomes" id="UP000255421">
    <property type="component" value="Unassembled WGS sequence"/>
</dbReference>
<reference evidence="3" key="2">
    <citation type="submission" date="2016-10" db="EMBL/GenBank/DDBJ databases">
        <authorList>
            <person name="de Groot N.N."/>
        </authorList>
    </citation>
    <scope>NUCLEOTIDE SEQUENCE [LARGE SCALE GENOMIC DNA]</scope>
    <source>
        <strain evidence="3">CGMCC 1.12397</strain>
    </source>
</reference>
<proteinExistence type="predicted"/>
<dbReference type="InterPro" id="IPR006311">
    <property type="entry name" value="TAT_signal"/>
</dbReference>
<organism evidence="3 4">
    <name type="scientific">Halopelagius longus</name>
    <dbReference type="NCBI Taxonomy" id="1236180"/>
    <lineage>
        <taxon>Archaea</taxon>
        <taxon>Methanobacteriati</taxon>
        <taxon>Methanobacteriota</taxon>
        <taxon>Stenosarchaea group</taxon>
        <taxon>Halobacteria</taxon>
        <taxon>Halobacteriales</taxon>
        <taxon>Haloferacaceae</taxon>
    </lineage>
</organism>
<evidence type="ECO:0000313" key="4">
    <source>
        <dbReference type="Proteomes" id="UP000199289"/>
    </source>
</evidence>
<dbReference type="OrthoDB" id="292814at2157"/>
<protein>
    <submittedName>
        <fullName evidence="3">Uncharacterized protein</fullName>
    </submittedName>
</protein>
<dbReference type="EMBL" id="QQST01000001">
    <property type="protein sequence ID" value="RDI70960.1"/>
    <property type="molecule type" value="Genomic_DNA"/>
</dbReference>
<evidence type="ECO:0000313" key="2">
    <source>
        <dbReference type="EMBL" id="RDI70960.1"/>
    </source>
</evidence>
<evidence type="ECO:0000256" key="1">
    <source>
        <dbReference type="SAM" id="MobiDB-lite"/>
    </source>
</evidence>
<reference evidence="2 5" key="3">
    <citation type="submission" date="2018-07" db="EMBL/GenBank/DDBJ databases">
        <title>Genome sequence of extremly halophilic archaeon Halopelagius longus strain BC12-B1.</title>
        <authorList>
            <person name="Zhang X."/>
        </authorList>
    </citation>
    <scope>NUCLEOTIDE SEQUENCE [LARGE SCALE GENOMIC DNA]</scope>
    <source>
        <strain evidence="2 5">BC12-B1</strain>
    </source>
</reference>
<dbReference type="Proteomes" id="UP000199289">
    <property type="component" value="Unassembled WGS sequence"/>
</dbReference>
<sequence length="276" mass="27562">MRNSPSTLTRRRLLATAGSGSVLALAGCSAPAIETRRTDSVQFSPDGSDSLAVRNPNGGVTVTSGDGDAVAVEMTVRGYGVDESLLADVTVERSVSDGTLVLEATYPEGASRITTGLDVRMPQSMSLSAAETRTGGIEARGVGGDPTLRAGDGGVTARRVDGYVTLEATNGGVEARDVGGIDGATVENGGVSVDVPAVRGDTEIRTTNGGVEARVGPDVDAAFEVRASNGGVDVGGIELADATKSPSRVAGTLGDGGPSLTISAGNGGVEVRSLDS</sequence>
<dbReference type="EMBL" id="FNKQ01000002">
    <property type="protein sequence ID" value="SDQ56392.1"/>
    <property type="molecule type" value="Genomic_DNA"/>
</dbReference>
<gene>
    <name evidence="2" type="ORF">DWB78_04030</name>
    <name evidence="3" type="ORF">SAMN05216278_1996</name>
</gene>
<feature type="region of interest" description="Disordered" evidence="1">
    <location>
        <begin position="37"/>
        <end position="65"/>
    </location>
</feature>
<keyword evidence="5" id="KW-1185">Reference proteome</keyword>
<evidence type="ECO:0000313" key="3">
    <source>
        <dbReference type="EMBL" id="SDQ56392.1"/>
    </source>
</evidence>
<dbReference type="PROSITE" id="PS51318">
    <property type="entry name" value="TAT"/>
    <property type="match status" value="1"/>
</dbReference>
<dbReference type="AlphaFoldDB" id="A0A1H1BWS3"/>
<evidence type="ECO:0000313" key="5">
    <source>
        <dbReference type="Proteomes" id="UP000255421"/>
    </source>
</evidence>
<dbReference type="RefSeq" id="WP_092536601.1">
    <property type="nucleotide sequence ID" value="NZ_FNKQ01000002.1"/>
</dbReference>
<reference evidence="4" key="1">
    <citation type="submission" date="2016-10" db="EMBL/GenBank/DDBJ databases">
        <authorList>
            <person name="Varghese N."/>
            <person name="Submissions S."/>
        </authorList>
    </citation>
    <scope>NUCLEOTIDE SEQUENCE [LARGE SCALE GENOMIC DNA]</scope>
    <source>
        <strain evidence="4">CGMCC 1.12397</strain>
    </source>
</reference>
<accession>A0A1H1BWS3</accession>